<evidence type="ECO:0000259" key="5">
    <source>
        <dbReference type="Pfam" id="PF00294"/>
    </source>
</evidence>
<reference evidence="6 7" key="1">
    <citation type="submission" date="2023-11" db="EMBL/GenBank/DDBJ databases">
        <title>Genome sequence of Microbacterium rhizosphaerae KACC 19337.</title>
        <authorList>
            <person name="Choi H."/>
            <person name="Kim S."/>
            <person name="Kim Y."/>
            <person name="Kwon S.-W."/>
            <person name="Heo J."/>
        </authorList>
    </citation>
    <scope>NUCLEOTIDE SEQUENCE [LARGE SCALE GENOMIC DNA]</scope>
    <source>
        <strain evidence="6 7">KACC 19337</strain>
    </source>
</reference>
<dbReference type="InterPro" id="IPR011611">
    <property type="entry name" value="PfkB_dom"/>
</dbReference>
<evidence type="ECO:0000256" key="3">
    <source>
        <dbReference type="ARBA" id="ARBA00022777"/>
    </source>
</evidence>
<keyword evidence="3 4" id="KW-0418">Kinase</keyword>
<dbReference type="SUPFAM" id="SSF53613">
    <property type="entry name" value="Ribokinase-like"/>
    <property type="match status" value="1"/>
</dbReference>
<sequence length="317" mass="33242">MTIPHSPVGSFVFAGDTYCDLVFSGAELPGVGEESWASGFRIAPGGVATRAVASARTGGSAVLFSRLGDDPLGAYTHRVLQDEPRLDTSSVVVVRGAQSPVSVAVSGAHDRSFITYEERLPDLPVPSAQTRYAAVQVSLSEAGVPTWVADQRAAGARVYGGVGWDGTGKWDLDLSALLTDVDVFIPNELEAARYSRLHDPRAAVKWLANFVPLAIVTMGKRGVVAVDSANDVFVELPAAVVESRDPTGAGDVFTGALVTAASWNIDLRTQLLIASLAASISVTRLGGATSAPTWTEIVEFAHRIGADELSSIDPVLI</sequence>
<protein>
    <submittedName>
        <fullName evidence="6">Carbohydrate kinase family protein</fullName>
    </submittedName>
</protein>
<keyword evidence="2 4" id="KW-0808">Transferase</keyword>
<dbReference type="PANTHER" id="PTHR10584">
    <property type="entry name" value="SUGAR KINASE"/>
    <property type="match status" value="1"/>
</dbReference>
<dbReference type="PRINTS" id="PR00990">
    <property type="entry name" value="RIBOKINASE"/>
</dbReference>
<evidence type="ECO:0000313" key="7">
    <source>
        <dbReference type="Proteomes" id="UP001323798"/>
    </source>
</evidence>
<gene>
    <name evidence="6" type="ORF">SM116_18170</name>
</gene>
<name>A0ABZ0SPA2_9MICO</name>
<comment type="similarity">
    <text evidence="1 4">Belongs to the carbohydrate kinase PfkB family.</text>
</comment>
<organism evidence="6 7">
    <name type="scientific">Microbacterium rhizosphaerae</name>
    <dbReference type="NCBI Taxonomy" id="1678237"/>
    <lineage>
        <taxon>Bacteria</taxon>
        <taxon>Bacillati</taxon>
        <taxon>Actinomycetota</taxon>
        <taxon>Actinomycetes</taxon>
        <taxon>Micrococcales</taxon>
        <taxon>Microbacteriaceae</taxon>
        <taxon>Microbacterium</taxon>
    </lineage>
</organism>
<dbReference type="Gene3D" id="3.40.1190.20">
    <property type="match status" value="1"/>
</dbReference>
<evidence type="ECO:0000256" key="2">
    <source>
        <dbReference type="ARBA" id="ARBA00022679"/>
    </source>
</evidence>
<dbReference type="PANTHER" id="PTHR10584:SF166">
    <property type="entry name" value="RIBOKINASE"/>
    <property type="match status" value="1"/>
</dbReference>
<dbReference type="InterPro" id="IPR002139">
    <property type="entry name" value="Ribo/fructo_kinase"/>
</dbReference>
<keyword evidence="7" id="KW-1185">Reference proteome</keyword>
<evidence type="ECO:0000256" key="1">
    <source>
        <dbReference type="ARBA" id="ARBA00010688"/>
    </source>
</evidence>
<dbReference type="GO" id="GO:0016301">
    <property type="term" value="F:kinase activity"/>
    <property type="evidence" value="ECO:0007669"/>
    <property type="project" value="UniProtKB-KW"/>
</dbReference>
<dbReference type="RefSeq" id="WP_320942372.1">
    <property type="nucleotide sequence ID" value="NZ_BAABEU010000003.1"/>
</dbReference>
<dbReference type="EMBL" id="CP139368">
    <property type="protein sequence ID" value="WPR89658.1"/>
    <property type="molecule type" value="Genomic_DNA"/>
</dbReference>
<proteinExistence type="inferred from homology"/>
<dbReference type="PROSITE" id="PS00584">
    <property type="entry name" value="PFKB_KINASES_2"/>
    <property type="match status" value="1"/>
</dbReference>
<dbReference type="Proteomes" id="UP001323798">
    <property type="component" value="Chromosome"/>
</dbReference>
<evidence type="ECO:0000313" key="6">
    <source>
        <dbReference type="EMBL" id="WPR89658.1"/>
    </source>
</evidence>
<dbReference type="InterPro" id="IPR029056">
    <property type="entry name" value="Ribokinase-like"/>
</dbReference>
<dbReference type="InterPro" id="IPR002173">
    <property type="entry name" value="Carboh/pur_kinase_PfkB_CS"/>
</dbReference>
<evidence type="ECO:0000256" key="4">
    <source>
        <dbReference type="RuleBase" id="RU003704"/>
    </source>
</evidence>
<accession>A0ABZ0SPA2</accession>
<feature type="domain" description="Carbohydrate kinase PfkB" evidence="5">
    <location>
        <begin position="35"/>
        <end position="293"/>
    </location>
</feature>
<dbReference type="Pfam" id="PF00294">
    <property type="entry name" value="PfkB"/>
    <property type="match status" value="1"/>
</dbReference>